<comment type="function">
    <text evidence="1 10">Controls the rotational direction of flagella during chemotaxis.</text>
</comment>
<dbReference type="GO" id="GO:0005886">
    <property type="term" value="C:plasma membrane"/>
    <property type="evidence" value="ECO:0007669"/>
    <property type="project" value="UniProtKB-SubCell"/>
</dbReference>
<dbReference type="InterPro" id="IPR005503">
    <property type="entry name" value="FliL"/>
</dbReference>
<keyword evidence="12" id="KW-1185">Reference proteome</keyword>
<evidence type="ECO:0000256" key="9">
    <source>
        <dbReference type="ARBA" id="ARBA00023136"/>
    </source>
</evidence>
<evidence type="ECO:0000256" key="4">
    <source>
        <dbReference type="ARBA" id="ARBA00022475"/>
    </source>
</evidence>
<dbReference type="GO" id="GO:0006935">
    <property type="term" value="P:chemotaxis"/>
    <property type="evidence" value="ECO:0007669"/>
    <property type="project" value="UniProtKB-KW"/>
</dbReference>
<comment type="caution">
    <text evidence="11">The sequence shown here is derived from an EMBL/GenBank/DDBJ whole genome shotgun (WGS) entry which is preliminary data.</text>
</comment>
<keyword evidence="6 10" id="KW-0812">Transmembrane</keyword>
<evidence type="ECO:0000313" key="12">
    <source>
        <dbReference type="Proteomes" id="UP000322976"/>
    </source>
</evidence>
<evidence type="ECO:0000256" key="5">
    <source>
        <dbReference type="ARBA" id="ARBA00022500"/>
    </source>
</evidence>
<feature type="transmembrane region" description="Helical" evidence="10">
    <location>
        <begin position="12"/>
        <end position="35"/>
    </location>
</feature>
<keyword evidence="9 10" id="KW-0472">Membrane</keyword>
<dbReference type="Proteomes" id="UP000322976">
    <property type="component" value="Unassembled WGS sequence"/>
</dbReference>
<evidence type="ECO:0000256" key="1">
    <source>
        <dbReference type="ARBA" id="ARBA00002254"/>
    </source>
</evidence>
<evidence type="ECO:0000256" key="2">
    <source>
        <dbReference type="ARBA" id="ARBA00004162"/>
    </source>
</evidence>
<dbReference type="PANTHER" id="PTHR35091">
    <property type="entry name" value="FLAGELLAR PROTEIN FLIL"/>
    <property type="match status" value="1"/>
</dbReference>
<evidence type="ECO:0000256" key="10">
    <source>
        <dbReference type="RuleBase" id="RU364125"/>
    </source>
</evidence>
<dbReference type="GO" id="GO:0071978">
    <property type="term" value="P:bacterial-type flagellum-dependent swarming motility"/>
    <property type="evidence" value="ECO:0007669"/>
    <property type="project" value="TreeGrafter"/>
</dbReference>
<dbReference type="AlphaFoldDB" id="A0A5D8QHI1"/>
<protein>
    <recommendedName>
        <fullName evidence="10">Flagellar protein FliL</fullName>
    </recommendedName>
</protein>
<evidence type="ECO:0000256" key="7">
    <source>
        <dbReference type="ARBA" id="ARBA00022779"/>
    </source>
</evidence>
<organism evidence="11 12">
    <name type="scientific">Calorimonas adulescens</name>
    <dbReference type="NCBI Taxonomy" id="2606906"/>
    <lineage>
        <taxon>Bacteria</taxon>
        <taxon>Bacillati</taxon>
        <taxon>Bacillota</taxon>
        <taxon>Clostridia</taxon>
        <taxon>Thermoanaerobacterales</taxon>
        <taxon>Thermoanaerobacteraceae</taxon>
        <taxon>Calorimonas</taxon>
    </lineage>
</organism>
<evidence type="ECO:0000256" key="3">
    <source>
        <dbReference type="ARBA" id="ARBA00008281"/>
    </source>
</evidence>
<comment type="subcellular location">
    <subcellularLocation>
        <location evidence="2">Cell membrane</location>
        <topology evidence="2">Single-pass membrane protein</topology>
    </subcellularLocation>
</comment>
<proteinExistence type="inferred from homology"/>
<keyword evidence="7 10" id="KW-0283">Flagellar rotation</keyword>
<dbReference type="GO" id="GO:0009425">
    <property type="term" value="C:bacterial-type flagellum basal body"/>
    <property type="evidence" value="ECO:0007669"/>
    <property type="project" value="InterPro"/>
</dbReference>
<comment type="similarity">
    <text evidence="3 10">Belongs to the FliL family.</text>
</comment>
<keyword evidence="5 10" id="KW-0145">Chemotaxis</keyword>
<evidence type="ECO:0000256" key="8">
    <source>
        <dbReference type="ARBA" id="ARBA00022989"/>
    </source>
</evidence>
<dbReference type="PANTHER" id="PTHR35091:SF2">
    <property type="entry name" value="FLAGELLAR PROTEIN FLIL"/>
    <property type="match status" value="1"/>
</dbReference>
<name>A0A5D8QHI1_9THEO</name>
<sequence length="146" mass="16783">MINEGENMMKNLVNILLVVLIIIVSAIAAYLYFFVMNADSLPSHDTKNVVYYSPGDSFITNLKGSRRYIKVDIQLELSNKALISEFNKRNAEMRDEIYSTLRDSTVEEIDGAEGQDKLRMKLVERLNKLFNTSDIINVYFTDFVVQ</sequence>
<keyword evidence="8 10" id="KW-1133">Transmembrane helix</keyword>
<keyword evidence="4 10" id="KW-1003">Cell membrane</keyword>
<evidence type="ECO:0000256" key="6">
    <source>
        <dbReference type="ARBA" id="ARBA00022692"/>
    </source>
</evidence>
<accession>A0A5D8QHI1</accession>
<dbReference type="EMBL" id="VTPS01000001">
    <property type="protein sequence ID" value="TZE83346.1"/>
    <property type="molecule type" value="Genomic_DNA"/>
</dbReference>
<reference evidence="11 12" key="1">
    <citation type="submission" date="2019-08" db="EMBL/GenBank/DDBJ databases">
        <title>Calorimonas adulescens gen. nov., sp. nov., an anaerobic thermophilic bacterium from Sakhalin hot spring.</title>
        <authorList>
            <person name="Khomyakova M.A."/>
            <person name="Merkel A.Y."/>
            <person name="Novikov A."/>
            <person name="Bonch-Osmolovskaya E.A."/>
            <person name="Slobodkin A.I."/>
        </authorList>
    </citation>
    <scope>NUCLEOTIDE SEQUENCE [LARGE SCALE GENOMIC DNA]</scope>
    <source>
        <strain evidence="11 12">A05MB</strain>
    </source>
</reference>
<dbReference type="Pfam" id="PF03748">
    <property type="entry name" value="FliL"/>
    <property type="match status" value="1"/>
</dbReference>
<evidence type="ECO:0000313" key="11">
    <source>
        <dbReference type="EMBL" id="TZE83346.1"/>
    </source>
</evidence>
<gene>
    <name evidence="11" type="ORF">FWJ32_00210</name>
</gene>